<name>A0A0R3TX19_RODNA</name>
<feature type="region of interest" description="Disordered" evidence="1">
    <location>
        <begin position="214"/>
        <end position="237"/>
    </location>
</feature>
<evidence type="ECO:0000313" key="4">
    <source>
        <dbReference type="WBParaSite" id="HNAJ_0001240701-mRNA-1"/>
    </source>
</evidence>
<keyword evidence="3" id="KW-1185">Reference proteome</keyword>
<dbReference type="WBParaSite" id="HNAJ_0001240701-mRNA-1">
    <property type="protein sequence ID" value="HNAJ_0001240701-mRNA-1"/>
    <property type="gene ID" value="HNAJ_0001240701"/>
</dbReference>
<organism evidence="4">
    <name type="scientific">Rodentolepis nana</name>
    <name type="common">Dwarf tapeworm</name>
    <name type="synonym">Hymenolepis nana</name>
    <dbReference type="NCBI Taxonomy" id="102285"/>
    <lineage>
        <taxon>Eukaryota</taxon>
        <taxon>Metazoa</taxon>
        <taxon>Spiralia</taxon>
        <taxon>Lophotrochozoa</taxon>
        <taxon>Platyhelminthes</taxon>
        <taxon>Cestoda</taxon>
        <taxon>Eucestoda</taxon>
        <taxon>Cyclophyllidea</taxon>
        <taxon>Hymenolepididae</taxon>
        <taxon>Rodentolepis</taxon>
    </lineage>
</organism>
<reference evidence="2 3" key="2">
    <citation type="submission" date="2018-11" db="EMBL/GenBank/DDBJ databases">
        <authorList>
            <consortium name="Pathogen Informatics"/>
        </authorList>
    </citation>
    <scope>NUCLEOTIDE SEQUENCE [LARGE SCALE GENOMIC DNA]</scope>
</reference>
<reference evidence="4" key="1">
    <citation type="submission" date="2017-02" db="UniProtKB">
        <authorList>
            <consortium name="WormBaseParasite"/>
        </authorList>
    </citation>
    <scope>IDENTIFICATION</scope>
</reference>
<dbReference type="EMBL" id="UZAE01014274">
    <property type="protein sequence ID" value="VDO12987.1"/>
    <property type="molecule type" value="Genomic_DNA"/>
</dbReference>
<feature type="region of interest" description="Disordered" evidence="1">
    <location>
        <begin position="1"/>
        <end position="30"/>
    </location>
</feature>
<evidence type="ECO:0000313" key="3">
    <source>
        <dbReference type="Proteomes" id="UP000278807"/>
    </source>
</evidence>
<sequence>MEGKNTELNRNTSQITNGDIPGQSQRTNSDSVMANLTSDPFREYQNVRLNPENVEEFWKQASTIISERVKWVLGHLLEPSQQPTRPSQSHSLEHAANARLPNVQTCSGPSTPLLGSLTVQQYIDEFNKEALGQRSNESDISSQRTENWKRHVDYLIEMAERSLVDIRNIYGRNLTGSKHRRIDGMAERRFDISRLDNMEVPSVPLFSDMPLAKAMEEHLSSQSSAHTSDSSDEELDDIKIVEIVGGEE</sequence>
<accession>A0A0R3TX19</accession>
<feature type="compositionally biased region" description="Polar residues" evidence="1">
    <location>
        <begin position="8"/>
        <end position="30"/>
    </location>
</feature>
<proteinExistence type="predicted"/>
<evidence type="ECO:0000313" key="2">
    <source>
        <dbReference type="EMBL" id="VDO12987.1"/>
    </source>
</evidence>
<gene>
    <name evidence="2" type="ORF">HNAJ_LOCUS12392</name>
</gene>
<dbReference type="AlphaFoldDB" id="A0A0R3TX19"/>
<dbReference type="Proteomes" id="UP000278807">
    <property type="component" value="Unassembled WGS sequence"/>
</dbReference>
<evidence type="ECO:0000256" key="1">
    <source>
        <dbReference type="SAM" id="MobiDB-lite"/>
    </source>
</evidence>
<protein>
    <submittedName>
        <fullName evidence="2 4">Uncharacterized protein</fullName>
    </submittedName>
</protein>